<dbReference type="Proteomes" id="UP000251960">
    <property type="component" value="Chromosome 1"/>
</dbReference>
<gene>
    <name evidence="1" type="ORF">Zm00014a_043183</name>
</gene>
<dbReference type="PANTHER" id="PTHR47165:SF3">
    <property type="entry name" value="RETROTRANSPOSON-LIKE PROTEIN"/>
    <property type="match status" value="1"/>
</dbReference>
<protein>
    <submittedName>
        <fullName evidence="1">Uncharacterized protein</fullName>
    </submittedName>
</protein>
<name>A0A317Y4B8_MAIZE</name>
<reference evidence="1" key="1">
    <citation type="journal article" date="2018" name="Nat. Genet.">
        <title>Extensive intraspecific gene order and gene structural variations between Mo17 and other maize genomes.</title>
        <authorList>
            <person name="Sun S."/>
            <person name="Zhou Y."/>
            <person name="Chen J."/>
            <person name="Shi J."/>
            <person name="Zhao H."/>
            <person name="Zhao H."/>
            <person name="Song W."/>
            <person name="Zhang M."/>
            <person name="Cui Y."/>
            <person name="Dong X."/>
            <person name="Liu H."/>
            <person name="Ma X."/>
            <person name="Jiao Y."/>
            <person name="Wang B."/>
            <person name="Wei X."/>
            <person name="Stein J.C."/>
            <person name="Glaubitz J.C."/>
            <person name="Lu F."/>
            <person name="Yu G."/>
            <person name="Liang C."/>
            <person name="Fengler K."/>
            <person name="Li B."/>
            <person name="Rafalski A."/>
            <person name="Schnable P.S."/>
            <person name="Ware D.H."/>
            <person name="Buckler E.S."/>
            <person name="Lai J."/>
        </authorList>
    </citation>
    <scope>NUCLEOTIDE SEQUENCE [LARGE SCALE GENOMIC DNA]</scope>
    <source>
        <tissue evidence="1">Seedling</tissue>
    </source>
</reference>
<dbReference type="PANTHER" id="PTHR47165">
    <property type="entry name" value="OS03G0429900 PROTEIN"/>
    <property type="match status" value="1"/>
</dbReference>
<proteinExistence type="predicted"/>
<evidence type="ECO:0000313" key="1">
    <source>
        <dbReference type="EMBL" id="PWZ53056.1"/>
    </source>
</evidence>
<comment type="caution">
    <text evidence="1">The sequence shown here is derived from an EMBL/GenBank/DDBJ whole genome shotgun (WGS) entry which is preliminary data.</text>
</comment>
<dbReference type="EMBL" id="NCVQ01000001">
    <property type="protein sequence ID" value="PWZ53056.1"/>
    <property type="molecule type" value="Genomic_DNA"/>
</dbReference>
<dbReference type="AlphaFoldDB" id="A0A317Y4B8"/>
<sequence>MITFTNWTKLEEVVEVPPAFPMLTYSLTLIDQLHLCVNHREYYTGSPCKWYINPDVPEASALMASVRKAHSPTKWNEVLSLNQPMPHVLEEQKITYIRDLHPFENKDREFLVIVTIKRLVIGGVTMHARNAPTQLWLMGIPTSAVIEFALPLARRNKGTNCFSLQGMRWVTQTSSSLVEWRKHHQEVVNVVVAEIGTTKDPIQTSSLGSKQPQPVLLQGAPSGIEDTPDKASNLVMPSTPLTPQSTAPSVQDKTIAIGGNTVVLGATPAITKELTSMPRKRTRSLPVKTVAKRLFTDVDGGVTVSKDTADNVAAPSPAKDA</sequence>
<organism evidence="1">
    <name type="scientific">Zea mays</name>
    <name type="common">Maize</name>
    <dbReference type="NCBI Taxonomy" id="4577"/>
    <lineage>
        <taxon>Eukaryota</taxon>
        <taxon>Viridiplantae</taxon>
        <taxon>Streptophyta</taxon>
        <taxon>Embryophyta</taxon>
        <taxon>Tracheophyta</taxon>
        <taxon>Spermatophyta</taxon>
        <taxon>Magnoliopsida</taxon>
        <taxon>Liliopsida</taxon>
        <taxon>Poales</taxon>
        <taxon>Poaceae</taxon>
        <taxon>PACMAD clade</taxon>
        <taxon>Panicoideae</taxon>
        <taxon>Andropogonodae</taxon>
        <taxon>Andropogoneae</taxon>
        <taxon>Tripsacinae</taxon>
        <taxon>Zea</taxon>
    </lineage>
</organism>
<accession>A0A317Y4B8</accession>